<evidence type="ECO:0000256" key="1">
    <source>
        <dbReference type="ARBA" id="ARBA00023002"/>
    </source>
</evidence>
<dbReference type="OrthoDB" id="298012at2759"/>
<organism evidence="4 5">
    <name type="scientific">Portunus trituberculatus</name>
    <name type="common">Swimming crab</name>
    <name type="synonym">Neptunus trituberculatus</name>
    <dbReference type="NCBI Taxonomy" id="210409"/>
    <lineage>
        <taxon>Eukaryota</taxon>
        <taxon>Metazoa</taxon>
        <taxon>Ecdysozoa</taxon>
        <taxon>Arthropoda</taxon>
        <taxon>Crustacea</taxon>
        <taxon>Multicrustacea</taxon>
        <taxon>Malacostraca</taxon>
        <taxon>Eumalacostraca</taxon>
        <taxon>Eucarida</taxon>
        <taxon>Decapoda</taxon>
        <taxon>Pleocyemata</taxon>
        <taxon>Brachyura</taxon>
        <taxon>Eubrachyura</taxon>
        <taxon>Portunoidea</taxon>
        <taxon>Portunidae</taxon>
        <taxon>Portuninae</taxon>
        <taxon>Portunus</taxon>
    </lineage>
</organism>
<dbReference type="InterPro" id="IPR050223">
    <property type="entry name" value="D-isomer_2-hydroxyacid_DH"/>
</dbReference>
<protein>
    <recommendedName>
        <fullName evidence="2">Glyoxylate reductase/hydroxypyruvate reductase</fullName>
    </recommendedName>
</protein>
<gene>
    <name evidence="4" type="primary">Grhpr</name>
    <name evidence="4" type="ORF">E2C01_025192</name>
</gene>
<proteinExistence type="predicted"/>
<dbReference type="GO" id="GO:0005829">
    <property type="term" value="C:cytosol"/>
    <property type="evidence" value="ECO:0007669"/>
    <property type="project" value="TreeGrafter"/>
</dbReference>
<dbReference type="InterPro" id="IPR006140">
    <property type="entry name" value="D-isomer_DH_NAD-bd"/>
</dbReference>
<dbReference type="InterPro" id="IPR029753">
    <property type="entry name" value="D-isomer_DH_CS"/>
</dbReference>
<dbReference type="SUPFAM" id="SSF51735">
    <property type="entry name" value="NAD(P)-binding Rossmann-fold domains"/>
    <property type="match status" value="1"/>
</dbReference>
<dbReference type="PANTHER" id="PTHR10996:SF277">
    <property type="entry name" value="GLYOXYLATE REDUCTASE_HYDROXYPYRUVATE REDUCTASE"/>
    <property type="match status" value="1"/>
</dbReference>
<dbReference type="SUPFAM" id="SSF52283">
    <property type="entry name" value="Formate/glycerate dehydrogenase catalytic domain-like"/>
    <property type="match status" value="1"/>
</dbReference>
<dbReference type="GO" id="GO:0030267">
    <property type="term" value="F:glyoxylate reductase (NADPH) activity"/>
    <property type="evidence" value="ECO:0007669"/>
    <property type="project" value="TreeGrafter"/>
</dbReference>
<evidence type="ECO:0000256" key="2">
    <source>
        <dbReference type="ARBA" id="ARBA00073306"/>
    </source>
</evidence>
<dbReference type="EMBL" id="VSRR010002524">
    <property type="protein sequence ID" value="MPC31891.1"/>
    <property type="molecule type" value="Genomic_DNA"/>
</dbReference>
<evidence type="ECO:0000313" key="5">
    <source>
        <dbReference type="Proteomes" id="UP000324222"/>
    </source>
</evidence>
<dbReference type="CDD" id="cd05301">
    <property type="entry name" value="GDH"/>
    <property type="match status" value="1"/>
</dbReference>
<keyword evidence="4" id="KW-0670">Pyruvate</keyword>
<dbReference type="PROSITE" id="PS00671">
    <property type="entry name" value="D_2_HYDROXYACID_DH_3"/>
    <property type="match status" value="1"/>
</dbReference>
<accession>A0A5B7ECK9</accession>
<keyword evidence="1" id="KW-0560">Oxidoreductase</keyword>
<evidence type="ECO:0000313" key="4">
    <source>
        <dbReference type="EMBL" id="MPC31891.1"/>
    </source>
</evidence>
<keyword evidence="5" id="KW-1185">Reference proteome</keyword>
<evidence type="ECO:0000259" key="3">
    <source>
        <dbReference type="Pfam" id="PF02826"/>
    </source>
</evidence>
<dbReference type="PANTHER" id="PTHR10996">
    <property type="entry name" value="2-HYDROXYACID DEHYDROGENASE-RELATED"/>
    <property type="match status" value="1"/>
</dbReference>
<reference evidence="4 5" key="1">
    <citation type="submission" date="2019-05" db="EMBL/GenBank/DDBJ databases">
        <title>Another draft genome of Portunus trituberculatus and its Hox gene families provides insights of decapod evolution.</title>
        <authorList>
            <person name="Jeong J.-H."/>
            <person name="Song I."/>
            <person name="Kim S."/>
            <person name="Choi T."/>
            <person name="Kim D."/>
            <person name="Ryu S."/>
            <person name="Kim W."/>
        </authorList>
    </citation>
    <scope>NUCLEOTIDE SEQUENCE [LARGE SCALE GENOMIC DNA]</scope>
    <source>
        <tissue evidence="4">Muscle</tissue>
    </source>
</reference>
<dbReference type="GO" id="GO:0051287">
    <property type="term" value="F:NAD binding"/>
    <property type="evidence" value="ECO:0007669"/>
    <property type="project" value="InterPro"/>
</dbReference>
<dbReference type="FunFam" id="3.40.50.720:FF:000026">
    <property type="entry name" value="Glyoxylate/hydroxypyruvate reductase B"/>
    <property type="match status" value="1"/>
</dbReference>
<dbReference type="InterPro" id="IPR036291">
    <property type="entry name" value="NAD(P)-bd_dom_sf"/>
</dbReference>
<dbReference type="Gene3D" id="3.40.50.720">
    <property type="entry name" value="NAD(P)-binding Rossmann-like Domain"/>
    <property type="match status" value="3"/>
</dbReference>
<comment type="caution">
    <text evidence="4">The sequence shown here is derived from an EMBL/GenBank/DDBJ whole genome shotgun (WGS) entry which is preliminary data.</text>
</comment>
<dbReference type="GO" id="GO:0008465">
    <property type="term" value="F:hydroxypyruvate reductase (NADH) activity"/>
    <property type="evidence" value="ECO:0007669"/>
    <property type="project" value="TreeGrafter"/>
</dbReference>
<dbReference type="Pfam" id="PF02826">
    <property type="entry name" value="2-Hacid_dh_C"/>
    <property type="match status" value="1"/>
</dbReference>
<feature type="domain" description="D-isomer specific 2-hydroxyacid dehydrogenase NAD-binding" evidence="3">
    <location>
        <begin position="80"/>
        <end position="259"/>
    </location>
</feature>
<name>A0A5B7ECK9_PORTR</name>
<dbReference type="AlphaFoldDB" id="A0A5B7ECK9"/>
<dbReference type="Proteomes" id="UP000324222">
    <property type="component" value="Unassembled WGS sequence"/>
</dbReference>
<sequence length="291" mass="31726">MSKPKVLVTRADIPQKAFTMLEEKCEVDVWKMPSPIPREELLKRIPGKDALYCLLTEKIDKEVGFTPGVLTDATAELTVTLLLATTRRLFEAHGELLNGGWAKCAWSPLWMTGQGLKGSTVGIFGLGRIGQGVVQRLQGFSVHKFIYSGRNPRKEGEELGAEFVSFDELLRQSDFLLVTCALNKETQGIFDEAAFAKMKNTAVIVNTSRGGVINQEALVKALKTNQIRAAGLDVMTPEPLPPNHELTTLPNCTLIPHIGSAETSTREDMATLTAANIIAGLEGKPLPARLC</sequence>